<dbReference type="EMBL" id="AP021875">
    <property type="protein sequence ID" value="BBO73342.1"/>
    <property type="molecule type" value="Genomic_DNA"/>
</dbReference>
<sequence>MATLGTAYVNVRTNQDKLPSDLSKAKRTVSAAVGRMQKTVDTLTFGHVGISAAAFSAVFVAGMKKSIDAASDLEEVTNKFGVVFGDQVGAAEKWADILVDSYAMSTREAKQYLSSVQDLLVPMGLQSEAAAELSNEIVKLSADLGSFNNMPTARVMDDIQSALVGNYETMKKYGVVLTAARVQQEAMNMGLARSKNELTAADKAQAAYKLIIEGSTAAIGDMARTSGSYENQSKKLRANVENLSSVLGNELLPVATDVVTTFNNWIAANQGIIQQDISRYVENAAAAMERIWKIVSYDPDMLEYGLLGLMLAGRKGAVIVGGMAHMINWAQNLAGAFENAKKGLVEFSEIATANFQELEKLAQRSLTYTGKIGPQTPGYAGYSGSAPTMPTVTVTGSPIGGGGNSGITGGKPGNSVVFDYSLTAPGFYADAPSIAGVQDPSQLARAWIDPAVTVHAEAMETMQEKAIDTADIMKNAFDGWATSFSSDLTDMLWQGEMTFSGMAESFGKYLTQMVLQKQISDLSTGLLSFLPFAKGGVIDRPTIFPMARGMGLAGEAGDEAILPLTRTSGGDLGVKAAGAGSNVQVIINEAPAGTKVEKRQTGDITQFIVNLSAQDVARRGPLARTLESTYGFSRLGRRA</sequence>
<name>A0A5K7YU87_9BACT</name>
<dbReference type="OrthoDB" id="5461428at2"/>
<dbReference type="KEGG" id="dwd:DSCW_07590"/>
<keyword evidence="2" id="KW-1185">Reference proteome</keyword>
<protein>
    <recommendedName>
        <fullName evidence="3">Bacteriophage tail tape measure C-terminal domain-containing protein</fullName>
    </recommendedName>
</protein>
<dbReference type="AlphaFoldDB" id="A0A5K7YU87"/>
<reference evidence="1 2" key="1">
    <citation type="submission" date="2019-11" db="EMBL/GenBank/DDBJ databases">
        <title>Comparative genomics of hydrocarbon-degrading Desulfosarcina strains.</title>
        <authorList>
            <person name="Watanabe M."/>
            <person name="Kojima H."/>
            <person name="Fukui M."/>
        </authorList>
    </citation>
    <scope>NUCLEOTIDE SEQUENCE [LARGE SCALE GENOMIC DNA]</scope>
    <source>
        <strain evidence="1 2">PP31</strain>
    </source>
</reference>
<dbReference type="RefSeq" id="WP_155302458.1">
    <property type="nucleotide sequence ID" value="NZ_AP021875.1"/>
</dbReference>
<accession>A0A5K7YU87</accession>
<evidence type="ECO:0000313" key="1">
    <source>
        <dbReference type="EMBL" id="BBO73342.1"/>
    </source>
</evidence>
<proteinExistence type="predicted"/>
<gene>
    <name evidence="1" type="ORF">DSCW_07590</name>
</gene>
<organism evidence="1 2">
    <name type="scientific">Desulfosarcina widdelii</name>
    <dbReference type="NCBI Taxonomy" id="947919"/>
    <lineage>
        <taxon>Bacteria</taxon>
        <taxon>Pseudomonadati</taxon>
        <taxon>Thermodesulfobacteriota</taxon>
        <taxon>Desulfobacteria</taxon>
        <taxon>Desulfobacterales</taxon>
        <taxon>Desulfosarcinaceae</taxon>
        <taxon>Desulfosarcina</taxon>
    </lineage>
</organism>
<dbReference type="Proteomes" id="UP000427769">
    <property type="component" value="Chromosome"/>
</dbReference>
<evidence type="ECO:0008006" key="3">
    <source>
        <dbReference type="Google" id="ProtNLM"/>
    </source>
</evidence>
<evidence type="ECO:0000313" key="2">
    <source>
        <dbReference type="Proteomes" id="UP000427769"/>
    </source>
</evidence>